<dbReference type="SUPFAM" id="SSF53448">
    <property type="entry name" value="Nucleotide-diphospho-sugar transferases"/>
    <property type="match status" value="1"/>
</dbReference>
<reference evidence="1 2" key="1">
    <citation type="submission" date="2018-04" db="EMBL/GenBank/DDBJ databases">
        <title>Thalassorhabdus spongiae gen. nov., sp. nov., isolated from a marine sponge in South-West Iceland.</title>
        <authorList>
            <person name="Knobloch S."/>
            <person name="Daussin A."/>
            <person name="Johannsson R."/>
            <person name="Marteinsson V.T."/>
        </authorList>
    </citation>
    <scope>NUCLEOTIDE SEQUENCE [LARGE SCALE GENOMIC DNA]</scope>
    <source>
        <strain evidence="1 2">Hp12</strain>
    </source>
</reference>
<name>A0A2V1GQF9_9GAMM</name>
<evidence type="ECO:0000313" key="2">
    <source>
        <dbReference type="Proteomes" id="UP000244906"/>
    </source>
</evidence>
<keyword evidence="2" id="KW-1185">Reference proteome</keyword>
<evidence type="ECO:0000313" key="1">
    <source>
        <dbReference type="EMBL" id="PVZ65712.1"/>
    </source>
</evidence>
<dbReference type="EMBL" id="QDDL01000009">
    <property type="protein sequence ID" value="PVZ65712.1"/>
    <property type="molecule type" value="Genomic_DNA"/>
</dbReference>
<protein>
    <recommendedName>
        <fullName evidence="3">GT44 domain-containing protein</fullName>
    </recommendedName>
</protein>
<sequence>MPFGYHRKKILPQTESMSWLLSLMQIFIQKFSSTINSCTEINFLKRFEEEFQGFLKKNNFHDAYMMIYQLRLFCSDNSGELTLRCLDGSISDEPILIDGSAKEKIKLQCDSFFMEYFNKKTIESESVDSAAGVAIIHRIWLGKFPDEQQLLLVAMANRRIAAQWKNKKSVTHYLWTNNPGLLALSDKKLHGVFQIMDIRVLLEQADLVCDVGHRAMSFLAWRQYAYCSDMLRVLLMYFYGGLYLDFSWVNSETNALEDFNPKESSVKLYQKAIDKPELATFYKKPFVLGGDSKEIDYFFNNYRTKNNQSQPSGFFRPSHYIDNNVLYAGRARSAFFSDALHSMNDALSSNDFLKEYGGLLKTVHKSHAVIGADIYHEIAKNVNPGVVSLFFGLIFPSMRHFYQARDNAPLSLELPEENCFYIGQGPKYLKLLPQFGLMKLEQRSWNKMNPALQGSVEAPGWL</sequence>
<dbReference type="InterPro" id="IPR029044">
    <property type="entry name" value="Nucleotide-diphossugar_trans"/>
</dbReference>
<proteinExistence type="predicted"/>
<accession>A0A2V1GQF9</accession>
<gene>
    <name evidence="1" type="ORF">DC094_17690</name>
</gene>
<comment type="caution">
    <text evidence="1">The sequence shown here is derived from an EMBL/GenBank/DDBJ whole genome shotgun (WGS) entry which is preliminary data.</text>
</comment>
<dbReference type="AlphaFoldDB" id="A0A2V1GQF9"/>
<dbReference type="Proteomes" id="UP000244906">
    <property type="component" value="Unassembled WGS sequence"/>
</dbReference>
<evidence type="ECO:0008006" key="3">
    <source>
        <dbReference type="Google" id="ProtNLM"/>
    </source>
</evidence>
<organism evidence="1 2">
    <name type="scientific">Pelagibaculum spongiae</name>
    <dbReference type="NCBI Taxonomy" id="2080658"/>
    <lineage>
        <taxon>Bacteria</taxon>
        <taxon>Pseudomonadati</taxon>
        <taxon>Pseudomonadota</taxon>
        <taxon>Gammaproteobacteria</taxon>
        <taxon>Oceanospirillales</taxon>
        <taxon>Pelagibaculum</taxon>
    </lineage>
</organism>
<dbReference type="Gene3D" id="3.90.550.20">
    <property type="match status" value="1"/>
</dbReference>